<evidence type="ECO:0000313" key="1">
    <source>
        <dbReference type="EMBL" id="KJV26452.1"/>
    </source>
</evidence>
<proteinExistence type="predicted"/>
<dbReference type="Pfam" id="PF16277">
    <property type="entry name" value="DUF4926"/>
    <property type="match status" value="1"/>
</dbReference>
<dbReference type="OrthoDB" id="983005at2"/>
<dbReference type="AlphaFoldDB" id="A0A0F3K623"/>
<protein>
    <recommendedName>
        <fullName evidence="3">DUF4926 domain-containing protein</fullName>
    </recommendedName>
</protein>
<accession>A0A0F3K623</accession>
<keyword evidence="2" id="KW-1185">Reference proteome</keyword>
<dbReference type="RefSeq" id="WP_045831102.1">
    <property type="nucleotide sequence ID" value="NZ_JZRB01000056.1"/>
</dbReference>
<evidence type="ECO:0008006" key="3">
    <source>
        <dbReference type="Google" id="ProtNLM"/>
    </source>
</evidence>
<dbReference type="Proteomes" id="UP000033651">
    <property type="component" value="Unassembled WGS sequence"/>
</dbReference>
<sequence length="65" mass="7268">MPIKLFDVVILTRDFDEHLLKKGAKGTVLDVYNDPITAYEVEFCDEVGRTIECIGIPADALQKIS</sequence>
<comment type="caution">
    <text evidence="1">The sequence shown here is derived from an EMBL/GenBank/DDBJ whole genome shotgun (WGS) entry which is preliminary data.</text>
</comment>
<name>A0A0F3K623_9GAMM</name>
<gene>
    <name evidence="1" type="ORF">VI08_18405</name>
</gene>
<evidence type="ECO:0000313" key="2">
    <source>
        <dbReference type="Proteomes" id="UP000033651"/>
    </source>
</evidence>
<reference evidence="1 2" key="1">
    <citation type="submission" date="2015-03" db="EMBL/GenBank/DDBJ databases">
        <title>Draft genome sequence of Luteibacter yeojuensis strain SU11.</title>
        <authorList>
            <person name="Sulaiman J."/>
            <person name="Priya K."/>
            <person name="Chan K.-G."/>
        </authorList>
    </citation>
    <scope>NUCLEOTIDE SEQUENCE [LARGE SCALE GENOMIC DNA]</scope>
    <source>
        <strain evidence="1 2">SU11</strain>
    </source>
</reference>
<organism evidence="1 2">
    <name type="scientific">Luteibacter yeojuensis</name>
    <dbReference type="NCBI Taxonomy" id="345309"/>
    <lineage>
        <taxon>Bacteria</taxon>
        <taxon>Pseudomonadati</taxon>
        <taxon>Pseudomonadota</taxon>
        <taxon>Gammaproteobacteria</taxon>
        <taxon>Lysobacterales</taxon>
        <taxon>Rhodanobacteraceae</taxon>
        <taxon>Luteibacter</taxon>
    </lineage>
</organism>
<dbReference type="PATRIC" id="fig|345309.4.peg.3491"/>
<dbReference type="EMBL" id="JZRB01000056">
    <property type="protein sequence ID" value="KJV26452.1"/>
    <property type="molecule type" value="Genomic_DNA"/>
</dbReference>
<dbReference type="InterPro" id="IPR032568">
    <property type="entry name" value="DUF4926"/>
</dbReference>